<evidence type="ECO:0000313" key="1">
    <source>
        <dbReference type="EMBL" id="KAH0560648.1"/>
    </source>
</evidence>
<protein>
    <submittedName>
        <fullName evidence="1">Uncharacterized protein</fullName>
    </submittedName>
</protein>
<gene>
    <name evidence="1" type="ORF">KQX54_006716</name>
</gene>
<keyword evidence="2" id="KW-1185">Reference proteome</keyword>
<evidence type="ECO:0000313" key="2">
    <source>
        <dbReference type="Proteomes" id="UP000826195"/>
    </source>
</evidence>
<sequence>MEKCGSHTVKMLLLPGEYRRMFEESGPGFKVEKRTAVAFMRRNAWSIKWMRSNCSCPRLVLLRSDACS</sequence>
<comment type="caution">
    <text evidence="1">The sequence shown here is derived from an EMBL/GenBank/DDBJ whole genome shotgun (WGS) entry which is preliminary data.</text>
</comment>
<organism evidence="1 2">
    <name type="scientific">Cotesia glomerata</name>
    <name type="common">Lepidopteran parasitic wasp</name>
    <name type="synonym">Apanteles glomeratus</name>
    <dbReference type="NCBI Taxonomy" id="32391"/>
    <lineage>
        <taxon>Eukaryota</taxon>
        <taxon>Metazoa</taxon>
        <taxon>Ecdysozoa</taxon>
        <taxon>Arthropoda</taxon>
        <taxon>Hexapoda</taxon>
        <taxon>Insecta</taxon>
        <taxon>Pterygota</taxon>
        <taxon>Neoptera</taxon>
        <taxon>Endopterygota</taxon>
        <taxon>Hymenoptera</taxon>
        <taxon>Apocrita</taxon>
        <taxon>Ichneumonoidea</taxon>
        <taxon>Braconidae</taxon>
        <taxon>Microgastrinae</taxon>
        <taxon>Cotesia</taxon>
    </lineage>
</organism>
<accession>A0AAV7IYY4</accession>
<proteinExistence type="predicted"/>
<dbReference type="AlphaFoldDB" id="A0AAV7IYY4"/>
<dbReference type="EMBL" id="JAHXZJ010000374">
    <property type="protein sequence ID" value="KAH0560648.1"/>
    <property type="molecule type" value="Genomic_DNA"/>
</dbReference>
<name>A0AAV7IYY4_COTGL</name>
<dbReference type="Proteomes" id="UP000826195">
    <property type="component" value="Unassembled WGS sequence"/>
</dbReference>
<reference evidence="1 2" key="1">
    <citation type="journal article" date="2021" name="J. Hered.">
        <title>A chromosome-level genome assembly of the parasitoid wasp, Cotesia glomerata (Hymenoptera: Braconidae).</title>
        <authorList>
            <person name="Pinto B.J."/>
            <person name="Weis J.J."/>
            <person name="Gamble T."/>
            <person name="Ode P.J."/>
            <person name="Paul R."/>
            <person name="Zaspel J.M."/>
        </authorList>
    </citation>
    <scope>NUCLEOTIDE SEQUENCE [LARGE SCALE GENOMIC DNA]</scope>
    <source>
        <strain evidence="1">CgM1</strain>
    </source>
</reference>